<evidence type="ECO:0000313" key="2">
    <source>
        <dbReference type="Proteomes" id="UP000280395"/>
    </source>
</evidence>
<gene>
    <name evidence="1" type="ORF">ALP29_201236</name>
</gene>
<sequence length="87" mass="9522">MKPAIFCFSLELISPSAADTRAQPETTASMNSRFLNFETSEANLSRAAVAFVFNQSSMSISHEAAQPAQKYHGVVYLEPAAQRMPQP</sequence>
<dbReference type="AlphaFoldDB" id="A0A3M5UBZ9"/>
<reference evidence="1 2" key="1">
    <citation type="submission" date="2018-08" db="EMBL/GenBank/DDBJ databases">
        <title>Recombination of ecologically and evolutionarily significant loci maintains genetic cohesion in the Pseudomonas syringae species complex.</title>
        <authorList>
            <person name="Dillon M."/>
            <person name="Thakur S."/>
            <person name="Almeida R.N.D."/>
            <person name="Weir B.S."/>
            <person name="Guttman D.S."/>
        </authorList>
    </citation>
    <scope>NUCLEOTIDE SEQUENCE [LARGE SCALE GENOMIC DNA]</scope>
    <source>
        <strain evidence="1 2">ICMP 14479</strain>
    </source>
</reference>
<comment type="caution">
    <text evidence="1">The sequence shown here is derived from an EMBL/GenBank/DDBJ whole genome shotgun (WGS) entry which is preliminary data.</text>
</comment>
<name>A0A3M5UBZ9_PSESX</name>
<dbReference type="Proteomes" id="UP000280395">
    <property type="component" value="Unassembled WGS sequence"/>
</dbReference>
<accession>A0A3M5UBZ9</accession>
<evidence type="ECO:0000313" key="1">
    <source>
        <dbReference type="EMBL" id="RMU43455.1"/>
    </source>
</evidence>
<protein>
    <submittedName>
        <fullName evidence="1">Uncharacterized protein</fullName>
    </submittedName>
</protein>
<proteinExistence type="predicted"/>
<dbReference type="EMBL" id="RBUA01001409">
    <property type="protein sequence ID" value="RMU43455.1"/>
    <property type="molecule type" value="Genomic_DNA"/>
</dbReference>
<organism evidence="1 2">
    <name type="scientific">Pseudomonas syringae pv. avii</name>
    <dbReference type="NCBI Taxonomy" id="663959"/>
    <lineage>
        <taxon>Bacteria</taxon>
        <taxon>Pseudomonadati</taxon>
        <taxon>Pseudomonadota</taxon>
        <taxon>Gammaproteobacteria</taxon>
        <taxon>Pseudomonadales</taxon>
        <taxon>Pseudomonadaceae</taxon>
        <taxon>Pseudomonas</taxon>
        <taxon>Pseudomonas syringae</taxon>
    </lineage>
</organism>